<dbReference type="Proteomes" id="UP001140087">
    <property type="component" value="Unassembled WGS sequence"/>
</dbReference>
<gene>
    <name evidence="1" type="ORF">H4R21_006644</name>
</gene>
<feature type="non-terminal residue" evidence="1">
    <location>
        <position position="376"/>
    </location>
</feature>
<comment type="caution">
    <text evidence="1">The sequence shown here is derived from an EMBL/GenBank/DDBJ whole genome shotgun (WGS) entry which is preliminary data.</text>
</comment>
<keyword evidence="2" id="KW-1185">Reference proteome</keyword>
<reference evidence="1" key="1">
    <citation type="submission" date="2022-07" db="EMBL/GenBank/DDBJ databases">
        <title>Phylogenomic reconstructions and comparative analyses of Kickxellomycotina fungi.</title>
        <authorList>
            <person name="Reynolds N.K."/>
            <person name="Stajich J.E."/>
            <person name="Barry K."/>
            <person name="Grigoriev I.V."/>
            <person name="Crous P."/>
            <person name="Smith M.E."/>
        </authorList>
    </citation>
    <scope>NUCLEOTIDE SEQUENCE</scope>
    <source>
        <strain evidence="1">BCRC 34780</strain>
    </source>
</reference>
<feature type="non-terminal residue" evidence="1">
    <location>
        <position position="1"/>
    </location>
</feature>
<protein>
    <submittedName>
        <fullName evidence="1">Uncharacterized protein</fullName>
    </submittedName>
</protein>
<evidence type="ECO:0000313" key="2">
    <source>
        <dbReference type="Proteomes" id="UP001140087"/>
    </source>
</evidence>
<accession>A0ACC1KHT8</accession>
<dbReference type="EMBL" id="JANBUN010003664">
    <property type="protein sequence ID" value="KAJ2789854.1"/>
    <property type="molecule type" value="Genomic_DNA"/>
</dbReference>
<proteinExistence type="predicted"/>
<name>A0ACC1KHT8_9FUNG</name>
<sequence length="376" mass="40528">LLHYSNVQGDSAIALQNTGFMQPGPVKPQHYPNTPSADTAAEDTHNMHSAAPSAYGTRQPQPQPQHGQYLDPATNAAQVSAAQALGAQAFGNQALPNQAAEMPFPHQYNGQTPSMADNYNHSAYGAFSSVSQRPANHRKGGHPRPAGFTTRPKSHRTDGASVSAKSGVRSSTTEKTPVDQDRSRSLVPNGLGACTADSVKTMAMECFLPVLMMAGACLMHHTGHTKSPSVIPFNGSKWYKRVNNALYAISSYFFFKRVGVFNQGPDRDAVPAGVDGTRSLAVQKAPAPQASGRHARTARRSQTEARRAVDTESLFAGKGAYSSLVPSGELHQQYQEHLDCLVNEFDGRWAVPRAVAKHYYNEVYRNKGGLNNANAE</sequence>
<evidence type="ECO:0000313" key="1">
    <source>
        <dbReference type="EMBL" id="KAJ2789854.1"/>
    </source>
</evidence>
<organism evidence="1 2">
    <name type="scientific">Coemansia helicoidea</name>
    <dbReference type="NCBI Taxonomy" id="1286919"/>
    <lineage>
        <taxon>Eukaryota</taxon>
        <taxon>Fungi</taxon>
        <taxon>Fungi incertae sedis</taxon>
        <taxon>Zoopagomycota</taxon>
        <taxon>Kickxellomycotina</taxon>
        <taxon>Kickxellomycetes</taxon>
        <taxon>Kickxellales</taxon>
        <taxon>Kickxellaceae</taxon>
        <taxon>Coemansia</taxon>
    </lineage>
</organism>